<feature type="compositionally biased region" description="Acidic residues" evidence="1">
    <location>
        <begin position="309"/>
        <end position="320"/>
    </location>
</feature>
<feature type="compositionally biased region" description="Pro residues" evidence="1">
    <location>
        <begin position="397"/>
        <end position="407"/>
    </location>
</feature>
<evidence type="ECO:0008006" key="5">
    <source>
        <dbReference type="Google" id="ProtNLM"/>
    </source>
</evidence>
<sequence length="407" mass="45856">MLATDNWTNNLYTKCAKSGNHHCVIDVQFKIAKWVFVGCIIFSFLLLGYEWYKARKVLRSRDISYTFCNTMANDYVSIKSYDSFCLFCRISANKKKKDKIAFFVFFSFKDWKRTILADGPRQSINAIVLFMIAKAYDFRTDDIPKYWDGQPWTALLLISMILTVLIFLVSLGFLIAAAVLYVPLLCYIQGNLKEYVCHKVDKRIGEIIRKSQKRRIARNAELEKKIDMGLRIKNANGEFIDASLLKPTLPNISLDDDKPLVRSASPAFGRSASPAFGRTASPAFGRPPPPANYASPYRDVHKRASPDYPDNDPYDDIFDEYADKGHSYPPRPQDDDFASSSTSLVAHAAPPGRAFAPAMQPSRPSTPIAGAPDFPPAAAPGYPPPVQFEATRQPYGFAPPDPYTRRW</sequence>
<name>A0A0J0XHF1_9TREE</name>
<dbReference type="GO" id="GO:0005886">
    <property type="term" value="C:plasma membrane"/>
    <property type="evidence" value="ECO:0007669"/>
    <property type="project" value="InterPro"/>
</dbReference>
<feature type="transmembrane region" description="Helical" evidence="2">
    <location>
        <begin position="34"/>
        <end position="52"/>
    </location>
</feature>
<dbReference type="Proteomes" id="UP000053611">
    <property type="component" value="Unassembled WGS sequence"/>
</dbReference>
<dbReference type="AlphaFoldDB" id="A0A0J0XHF1"/>
<keyword evidence="4" id="KW-1185">Reference proteome</keyword>
<protein>
    <recommendedName>
        <fullName evidence="5">Vacuole protein</fullName>
    </recommendedName>
</protein>
<dbReference type="OrthoDB" id="2128042at2759"/>
<keyword evidence="2" id="KW-0812">Transmembrane</keyword>
<proteinExistence type="predicted"/>
<evidence type="ECO:0000313" key="4">
    <source>
        <dbReference type="Proteomes" id="UP000053611"/>
    </source>
</evidence>
<feature type="compositionally biased region" description="Pro residues" evidence="1">
    <location>
        <begin position="373"/>
        <end position="386"/>
    </location>
</feature>
<dbReference type="GO" id="GO:0015079">
    <property type="term" value="F:potassium ion transmembrane transporter activity"/>
    <property type="evidence" value="ECO:0007669"/>
    <property type="project" value="InterPro"/>
</dbReference>
<keyword evidence="2" id="KW-1133">Transmembrane helix</keyword>
<evidence type="ECO:0000313" key="3">
    <source>
        <dbReference type="EMBL" id="KLT40555.1"/>
    </source>
</evidence>
<evidence type="ECO:0000256" key="1">
    <source>
        <dbReference type="SAM" id="MobiDB-lite"/>
    </source>
</evidence>
<dbReference type="InterPro" id="IPR031606">
    <property type="entry name" value="Kch1/2"/>
</dbReference>
<feature type="transmembrane region" description="Helical" evidence="2">
    <location>
        <begin position="154"/>
        <end position="182"/>
    </location>
</feature>
<dbReference type="EMBL" id="KQ087233">
    <property type="protein sequence ID" value="KLT40555.1"/>
    <property type="molecule type" value="Genomic_DNA"/>
</dbReference>
<dbReference type="STRING" id="879819.A0A0J0XHF1"/>
<keyword evidence="2" id="KW-0472">Membrane</keyword>
<organism evidence="3 4">
    <name type="scientific">Cutaneotrichosporon oleaginosum</name>
    <dbReference type="NCBI Taxonomy" id="879819"/>
    <lineage>
        <taxon>Eukaryota</taxon>
        <taxon>Fungi</taxon>
        <taxon>Dikarya</taxon>
        <taxon>Basidiomycota</taxon>
        <taxon>Agaricomycotina</taxon>
        <taxon>Tremellomycetes</taxon>
        <taxon>Trichosporonales</taxon>
        <taxon>Trichosporonaceae</taxon>
        <taxon>Cutaneotrichosporon</taxon>
    </lineage>
</organism>
<dbReference type="PANTHER" id="PTHR36424">
    <property type="entry name" value="PHEROMONE-REGULATED MEMBRANE PROTEIN 6"/>
    <property type="match status" value="1"/>
</dbReference>
<gene>
    <name evidence="3" type="ORF">CC85DRAFT_148814</name>
</gene>
<dbReference type="RefSeq" id="XP_018277046.1">
    <property type="nucleotide sequence ID" value="XM_018419571.1"/>
</dbReference>
<evidence type="ECO:0000256" key="2">
    <source>
        <dbReference type="SAM" id="Phobius"/>
    </source>
</evidence>
<accession>A0A0J0XHF1</accession>
<dbReference type="GeneID" id="28980174"/>
<dbReference type="PANTHER" id="PTHR36424:SF1">
    <property type="entry name" value="LOW AFFINITY K(+) TRANSPORTER 1-RELATED"/>
    <property type="match status" value="1"/>
</dbReference>
<dbReference type="Pfam" id="PF16944">
    <property type="entry name" value="KCH"/>
    <property type="match status" value="1"/>
</dbReference>
<feature type="region of interest" description="Disordered" evidence="1">
    <location>
        <begin position="271"/>
        <end position="407"/>
    </location>
</feature>
<reference evidence="3 4" key="1">
    <citation type="submission" date="2015-03" db="EMBL/GenBank/DDBJ databases">
        <title>Genomics and transcriptomics of the oil-accumulating basidiomycete yeast T. oleaginosus allow insights into substrate utilization and the diverse evolutionary trajectories of mating systems in fungi.</title>
        <authorList>
            <consortium name="DOE Joint Genome Institute"/>
            <person name="Kourist R."/>
            <person name="Kracht O."/>
            <person name="Bracharz F."/>
            <person name="Lipzen A."/>
            <person name="Nolan M."/>
            <person name="Ohm R."/>
            <person name="Grigoriev I."/>
            <person name="Sun S."/>
            <person name="Heitman J."/>
            <person name="Bruck T."/>
            <person name="Nowrousian M."/>
        </authorList>
    </citation>
    <scope>NUCLEOTIDE SEQUENCE [LARGE SCALE GENOMIC DNA]</scope>
    <source>
        <strain evidence="3 4">IBC0246</strain>
    </source>
</reference>